<dbReference type="AlphaFoldDB" id="A0A919FYG3"/>
<keyword evidence="6" id="KW-1185">Reference proteome</keyword>
<feature type="region of interest" description="Disordered" evidence="3">
    <location>
        <begin position="1"/>
        <end position="23"/>
    </location>
</feature>
<evidence type="ECO:0000256" key="3">
    <source>
        <dbReference type="SAM" id="MobiDB-lite"/>
    </source>
</evidence>
<dbReference type="InterPro" id="IPR029016">
    <property type="entry name" value="GAF-like_dom_sf"/>
</dbReference>
<dbReference type="SUPFAM" id="SSF55781">
    <property type="entry name" value="GAF domain-like"/>
    <property type="match status" value="1"/>
</dbReference>
<dbReference type="InterPro" id="IPR052016">
    <property type="entry name" value="Bact_Sigma-Reg"/>
</dbReference>
<dbReference type="SMART" id="SM00331">
    <property type="entry name" value="PP2C_SIG"/>
    <property type="match status" value="1"/>
</dbReference>
<reference evidence="5" key="1">
    <citation type="journal article" date="2014" name="Int. J. Syst. Evol. Microbiol.">
        <title>Complete genome sequence of Corynebacterium casei LMG S-19264T (=DSM 44701T), isolated from a smear-ripened cheese.</title>
        <authorList>
            <consortium name="US DOE Joint Genome Institute (JGI-PGF)"/>
            <person name="Walter F."/>
            <person name="Albersmeier A."/>
            <person name="Kalinowski J."/>
            <person name="Ruckert C."/>
        </authorList>
    </citation>
    <scope>NUCLEOTIDE SEQUENCE</scope>
    <source>
        <strain evidence="5">JCM 5069</strain>
    </source>
</reference>
<dbReference type="InterPro" id="IPR001932">
    <property type="entry name" value="PPM-type_phosphatase-like_dom"/>
</dbReference>
<accession>A0A919FYG3</accession>
<dbReference type="SUPFAM" id="SSF81606">
    <property type="entry name" value="PP2C-like"/>
    <property type="match status" value="1"/>
</dbReference>
<dbReference type="EMBL" id="BNCD01000003">
    <property type="protein sequence ID" value="GHH74720.1"/>
    <property type="molecule type" value="Genomic_DNA"/>
</dbReference>
<feature type="domain" description="PPM-type phosphatase" evidence="4">
    <location>
        <begin position="333"/>
        <end position="556"/>
    </location>
</feature>
<dbReference type="Pfam" id="PF07228">
    <property type="entry name" value="SpoIIE"/>
    <property type="match status" value="1"/>
</dbReference>
<dbReference type="PANTHER" id="PTHR43156">
    <property type="entry name" value="STAGE II SPORULATION PROTEIN E-RELATED"/>
    <property type="match status" value="1"/>
</dbReference>
<dbReference type="Gene3D" id="3.30.450.40">
    <property type="match status" value="1"/>
</dbReference>
<dbReference type="PANTHER" id="PTHR43156:SF2">
    <property type="entry name" value="STAGE II SPORULATION PROTEIN E"/>
    <property type="match status" value="1"/>
</dbReference>
<name>A0A919FYG3_9ACTN</name>
<feature type="coiled-coil region" evidence="2">
    <location>
        <begin position="118"/>
        <end position="152"/>
    </location>
</feature>
<organism evidence="5 6">
    <name type="scientific">Streptomyces sulfonofaciens</name>
    <dbReference type="NCBI Taxonomy" id="68272"/>
    <lineage>
        <taxon>Bacteria</taxon>
        <taxon>Bacillati</taxon>
        <taxon>Actinomycetota</taxon>
        <taxon>Actinomycetes</taxon>
        <taxon>Kitasatosporales</taxon>
        <taxon>Streptomycetaceae</taxon>
        <taxon>Streptomyces</taxon>
    </lineage>
</organism>
<gene>
    <name evidence="5" type="ORF">GCM10018793_16600</name>
</gene>
<evidence type="ECO:0000313" key="5">
    <source>
        <dbReference type="EMBL" id="GHH74720.1"/>
    </source>
</evidence>
<keyword evidence="1" id="KW-0378">Hydrolase</keyword>
<proteinExistence type="predicted"/>
<dbReference type="InterPro" id="IPR036457">
    <property type="entry name" value="PPM-type-like_dom_sf"/>
</dbReference>
<reference evidence="5" key="2">
    <citation type="submission" date="2020-09" db="EMBL/GenBank/DDBJ databases">
        <authorList>
            <person name="Sun Q."/>
            <person name="Ohkuma M."/>
        </authorList>
    </citation>
    <scope>NUCLEOTIDE SEQUENCE</scope>
    <source>
        <strain evidence="5">JCM 5069</strain>
    </source>
</reference>
<dbReference type="GO" id="GO:0016791">
    <property type="term" value="F:phosphatase activity"/>
    <property type="evidence" value="ECO:0007669"/>
    <property type="project" value="TreeGrafter"/>
</dbReference>
<dbReference type="Gene3D" id="3.60.40.10">
    <property type="entry name" value="PPM-type phosphatase domain"/>
    <property type="match status" value="1"/>
</dbReference>
<keyword evidence="2" id="KW-0175">Coiled coil</keyword>
<evidence type="ECO:0000259" key="4">
    <source>
        <dbReference type="SMART" id="SM00331"/>
    </source>
</evidence>
<protein>
    <recommendedName>
        <fullName evidence="4">PPM-type phosphatase domain-containing protein</fullName>
    </recommendedName>
</protein>
<evidence type="ECO:0000256" key="2">
    <source>
        <dbReference type="SAM" id="Coils"/>
    </source>
</evidence>
<evidence type="ECO:0000256" key="1">
    <source>
        <dbReference type="ARBA" id="ARBA00022801"/>
    </source>
</evidence>
<comment type="caution">
    <text evidence="5">The sequence shown here is derived from an EMBL/GenBank/DDBJ whole genome shotgun (WGS) entry which is preliminary data.</text>
</comment>
<dbReference type="Proteomes" id="UP000603708">
    <property type="component" value="Unassembled WGS sequence"/>
</dbReference>
<evidence type="ECO:0000313" key="6">
    <source>
        <dbReference type="Proteomes" id="UP000603708"/>
    </source>
</evidence>
<sequence length="575" mass="59456">MGTPPWDLLRTRARTAGPTGGRTACGSRLPALVVSPSGTLTGLNAAAARLLPAAAPGARLDAVAPAWLAAAHRRLADPRDGPGAGPPRGAVAGRSFEARPARTGDGRILWWLSDDTARRRAVEALERAEAELERSETALERARADLGDQRERTAFLARTSEALATVLNAERCTELIARLAADHLADGAVVIAATGGRDHRVAHAAGRDAGHGRADGDPRQVPGLSEALSGFPPGPSRRVDSAALPCWAVPPGFAGPAGEALITPLPGHGLCSGALILLRSADRAPLTEDDEVLVRLFAARAGAALAAARAYAEQAAVSATLMREMLPPRLRPVRGVDFAGGYRAGRRTERVGGDFYDVHPGNAAGGETLAVLGDVCGKGLEAAVLTGKIRTTLQALLPMAGDHARVLRLLNGVLLDGPDTSFATLVLASVVRRGRRAHLRLTSAGHPPPLVVRADGTVQETRTRGTLVGVLDEIETESAEVELAPGETCLLFSDGITEARGGPLGGAMFGVERLAAALRACAGMPAEAVVEHVQMLAAQWVGEHPHDDMAVVAVTSPPLASGACAPQRPQDGGVP</sequence>